<dbReference type="InterPro" id="IPR015943">
    <property type="entry name" value="WD40/YVTN_repeat-like_dom_sf"/>
</dbReference>
<protein>
    <submittedName>
        <fullName evidence="1">Uncharacterized protein</fullName>
    </submittedName>
</protein>
<accession>A0A7J7GP43</accession>
<dbReference type="EMBL" id="JACBKZ010000009">
    <property type="protein sequence ID" value="KAF5942563.1"/>
    <property type="molecule type" value="Genomic_DNA"/>
</dbReference>
<evidence type="ECO:0000313" key="2">
    <source>
        <dbReference type="Proteomes" id="UP000593564"/>
    </source>
</evidence>
<name>A0A7J7GP43_CAMSI</name>
<dbReference type="SUPFAM" id="SSF50978">
    <property type="entry name" value="WD40 repeat-like"/>
    <property type="match status" value="1"/>
</dbReference>
<sequence length="130" mass="14394">MNCLNILWYPSSLSFMQSLCSGNDSSILAVTEGCQLSIWDLRMKENGGCVHRIYGSVGDIFYAVCSSSTSIAVGGADCTVTVYDPRRSTHLELYFYLGPLRKIVDLVKDFLLIQVVRGFIAITVRAIIPF</sequence>
<proteinExistence type="predicted"/>
<gene>
    <name evidence="1" type="ORF">HYC85_020205</name>
</gene>
<comment type="caution">
    <text evidence="1">The sequence shown here is derived from an EMBL/GenBank/DDBJ whole genome shotgun (WGS) entry which is preliminary data.</text>
</comment>
<dbReference type="PANTHER" id="PTHR47467">
    <property type="entry name" value="OS01G0867200 PROTEIN"/>
    <property type="match status" value="1"/>
</dbReference>
<evidence type="ECO:0000313" key="1">
    <source>
        <dbReference type="EMBL" id="KAF5942563.1"/>
    </source>
</evidence>
<reference evidence="1 2" key="2">
    <citation type="submission" date="2020-07" db="EMBL/GenBank/DDBJ databases">
        <title>Genome assembly of wild tea tree DASZ reveals pedigree and selection history of tea varieties.</title>
        <authorList>
            <person name="Zhang W."/>
        </authorList>
    </citation>
    <scope>NUCLEOTIDE SEQUENCE [LARGE SCALE GENOMIC DNA]</scope>
    <source>
        <strain evidence="2">cv. G240</strain>
        <tissue evidence="1">Leaf</tissue>
    </source>
</reference>
<dbReference type="PANTHER" id="PTHR47467:SF1">
    <property type="entry name" value="WD40 REPEAT-CONTAINING PROTEIN"/>
    <property type="match status" value="1"/>
</dbReference>
<keyword evidence="2" id="KW-1185">Reference proteome</keyword>
<organism evidence="1 2">
    <name type="scientific">Camellia sinensis</name>
    <name type="common">Tea plant</name>
    <name type="synonym">Thea sinensis</name>
    <dbReference type="NCBI Taxonomy" id="4442"/>
    <lineage>
        <taxon>Eukaryota</taxon>
        <taxon>Viridiplantae</taxon>
        <taxon>Streptophyta</taxon>
        <taxon>Embryophyta</taxon>
        <taxon>Tracheophyta</taxon>
        <taxon>Spermatophyta</taxon>
        <taxon>Magnoliopsida</taxon>
        <taxon>eudicotyledons</taxon>
        <taxon>Gunneridae</taxon>
        <taxon>Pentapetalae</taxon>
        <taxon>asterids</taxon>
        <taxon>Ericales</taxon>
        <taxon>Theaceae</taxon>
        <taxon>Camellia</taxon>
    </lineage>
</organism>
<dbReference type="InterPro" id="IPR036322">
    <property type="entry name" value="WD40_repeat_dom_sf"/>
</dbReference>
<reference evidence="2" key="1">
    <citation type="journal article" date="2020" name="Nat. Commun.">
        <title>Genome assembly of wild tea tree DASZ reveals pedigree and selection history of tea varieties.</title>
        <authorList>
            <person name="Zhang W."/>
            <person name="Zhang Y."/>
            <person name="Qiu H."/>
            <person name="Guo Y."/>
            <person name="Wan H."/>
            <person name="Zhang X."/>
            <person name="Scossa F."/>
            <person name="Alseekh S."/>
            <person name="Zhang Q."/>
            <person name="Wang P."/>
            <person name="Xu L."/>
            <person name="Schmidt M.H."/>
            <person name="Jia X."/>
            <person name="Li D."/>
            <person name="Zhu A."/>
            <person name="Guo F."/>
            <person name="Chen W."/>
            <person name="Ni D."/>
            <person name="Usadel B."/>
            <person name="Fernie A.R."/>
            <person name="Wen W."/>
        </authorList>
    </citation>
    <scope>NUCLEOTIDE SEQUENCE [LARGE SCALE GENOMIC DNA]</scope>
    <source>
        <strain evidence="2">cv. G240</strain>
    </source>
</reference>
<dbReference type="Gene3D" id="2.130.10.10">
    <property type="entry name" value="YVTN repeat-like/Quinoprotein amine dehydrogenase"/>
    <property type="match status" value="1"/>
</dbReference>
<dbReference type="Proteomes" id="UP000593564">
    <property type="component" value="Unassembled WGS sequence"/>
</dbReference>
<dbReference type="AlphaFoldDB" id="A0A7J7GP43"/>